<dbReference type="GO" id="GO:0005975">
    <property type="term" value="P:carbohydrate metabolic process"/>
    <property type="evidence" value="ECO:0007669"/>
    <property type="project" value="InterPro"/>
</dbReference>
<dbReference type="SUPFAM" id="SSF88713">
    <property type="entry name" value="Glycoside hydrolase/deacetylase"/>
    <property type="match status" value="1"/>
</dbReference>
<dbReference type="InterPro" id="IPR011330">
    <property type="entry name" value="Glyco_hydro/deAcase_b/a-brl"/>
</dbReference>
<feature type="domain" description="NodB homology" evidence="1">
    <location>
        <begin position="51"/>
        <end position="260"/>
    </location>
</feature>
<evidence type="ECO:0000313" key="2">
    <source>
        <dbReference type="EMBL" id="SEJ09835.1"/>
    </source>
</evidence>
<dbReference type="GO" id="GO:0016810">
    <property type="term" value="F:hydrolase activity, acting on carbon-nitrogen (but not peptide) bonds"/>
    <property type="evidence" value="ECO:0007669"/>
    <property type="project" value="InterPro"/>
</dbReference>
<dbReference type="InterPro" id="IPR050248">
    <property type="entry name" value="Polysacc_deacetylase_ArnD"/>
</dbReference>
<dbReference type="InterPro" id="IPR002509">
    <property type="entry name" value="NODB_dom"/>
</dbReference>
<organism evidence="2 3">
    <name type="scientific">Cyclobacterium xiamenense</name>
    <dbReference type="NCBI Taxonomy" id="1297121"/>
    <lineage>
        <taxon>Bacteria</taxon>
        <taxon>Pseudomonadati</taxon>
        <taxon>Bacteroidota</taxon>
        <taxon>Cytophagia</taxon>
        <taxon>Cytophagales</taxon>
        <taxon>Cyclobacteriaceae</taxon>
        <taxon>Cyclobacterium</taxon>
    </lineage>
</organism>
<dbReference type="Pfam" id="PF01522">
    <property type="entry name" value="Polysacc_deac_1"/>
    <property type="match status" value="1"/>
</dbReference>
<dbReference type="AlphaFoldDB" id="A0A1H6WBZ0"/>
<dbReference type="CDD" id="cd10917">
    <property type="entry name" value="CE4_NodB_like_6s_7s"/>
    <property type="match status" value="1"/>
</dbReference>
<evidence type="ECO:0000259" key="1">
    <source>
        <dbReference type="PROSITE" id="PS51677"/>
    </source>
</evidence>
<proteinExistence type="predicted"/>
<evidence type="ECO:0000313" key="3">
    <source>
        <dbReference type="Proteomes" id="UP000199403"/>
    </source>
</evidence>
<dbReference type="Proteomes" id="UP000199403">
    <property type="component" value="Unassembled WGS sequence"/>
</dbReference>
<dbReference type="EMBL" id="FNZH01000002">
    <property type="protein sequence ID" value="SEJ09835.1"/>
    <property type="molecule type" value="Genomic_DNA"/>
</dbReference>
<reference evidence="3" key="1">
    <citation type="submission" date="2016-10" db="EMBL/GenBank/DDBJ databases">
        <authorList>
            <person name="Varghese N."/>
            <person name="Submissions S."/>
        </authorList>
    </citation>
    <scope>NUCLEOTIDE SEQUENCE [LARGE SCALE GENOMIC DNA]</scope>
    <source>
        <strain evidence="3">IBRC-M 10761</strain>
    </source>
</reference>
<accession>A0A1H6WBZ0</accession>
<gene>
    <name evidence="2" type="ORF">SAMN05192553_102372</name>
</gene>
<dbReference type="STRING" id="1416801.SAMN05192553_102372"/>
<sequence length="270" mass="30849">MTNGWASPQRLLGVPGIFGMSWLLLLLTVPTVQAQNQYEFGAITRGDRQEKSLSLVFTGHAYAEGAEFIRKALQEQRVPASFFFTGDFYRNPDFNEQIRALQADGHYLGAHSDRHLLYASWDDRNDLLITREQFVADLMANYKELARFGVSMEEAPFFLPPYEWYNDSIALWTQEMGLQLINYTRGTLSHADYTTEDMPNFRSSEAIFDSIRDWESFGAAGFNGFILLVHIGAGPGRADKFYHRLPALLTLMREWGYSWVPLKELLGPIP</sequence>
<protein>
    <submittedName>
        <fullName evidence="2">Peptidoglycan/xylan/chitin deacetylase, PgdA/CDA1 family</fullName>
    </submittedName>
</protein>
<keyword evidence="3" id="KW-1185">Reference proteome</keyword>
<dbReference type="PANTHER" id="PTHR10587">
    <property type="entry name" value="GLYCOSYL TRANSFERASE-RELATED"/>
    <property type="match status" value="1"/>
</dbReference>
<name>A0A1H6WBZ0_9BACT</name>
<dbReference type="PROSITE" id="PS51677">
    <property type="entry name" value="NODB"/>
    <property type="match status" value="1"/>
</dbReference>
<dbReference type="Gene3D" id="3.20.20.370">
    <property type="entry name" value="Glycoside hydrolase/deacetylase"/>
    <property type="match status" value="1"/>
</dbReference>